<evidence type="ECO:0000256" key="1">
    <source>
        <dbReference type="SAM" id="MobiDB-lite"/>
    </source>
</evidence>
<feature type="signal peptide" evidence="2">
    <location>
        <begin position="1"/>
        <end position="22"/>
    </location>
</feature>
<proteinExistence type="predicted"/>
<protein>
    <recommendedName>
        <fullName evidence="4">Carbohydrate-binding domain-containing protein</fullName>
    </recommendedName>
</protein>
<evidence type="ECO:0000313" key="3">
    <source>
        <dbReference type="EMBL" id="VYT28977.1"/>
    </source>
</evidence>
<sequence length="495" mass="51171">MKKKVYMLLLALGTILLCSCQNQPVSESKSDGQTEENSVEIDLTGNSAECTSKAVEVSEGKVRITDEGTYTLSGTLEGSVIIDASNTDKVELILKNAEINSADFAAIYVLSADKVTITTEEETQNSLSNSGEYQNIDENQVDGVVFSKADLTLKGEGILNIQASYGHGIVSKDELIFSSGTYDITAASHGITGKDCVEITGGAYSITAGKDGIHAENKDDSNLGYLHIGDGEFTINAGDDGIHSASQVMIAGGKVDITNSYEGIEGLSIDITGGDIQITASDDGMNAAGGADGSSTGGKEEDIFAVTEGAYIQIAGGTVSVNASGDGLDSNGDLTISGGKTYVSGSQEGSNGAVDYNGKGTITGGIFAAAGASGMAQNFQKASTQGAILISTEQQEAQSSVVLYDSEGKELLNWQPLKAYSSVLVSCPEIKEDGTYQLSAGNSSSEITMTGLIYGTEQMQGGAMGERKAPFEGGQMPEGQPGEPPEGQDNRMPPA</sequence>
<accession>A0A6N2VH57</accession>
<dbReference type="InterPro" id="IPR025584">
    <property type="entry name" value="Cthe_2159"/>
</dbReference>
<dbReference type="AlphaFoldDB" id="A0A6N2VH57"/>
<evidence type="ECO:0000256" key="2">
    <source>
        <dbReference type="SAM" id="SignalP"/>
    </source>
</evidence>
<dbReference type="Pfam" id="PF14262">
    <property type="entry name" value="Cthe_2159"/>
    <property type="match status" value="1"/>
</dbReference>
<keyword evidence="2" id="KW-0732">Signal</keyword>
<dbReference type="RefSeq" id="WP_156342719.1">
    <property type="nucleotide sequence ID" value="NZ_CACRSY010000016.1"/>
</dbReference>
<dbReference type="EMBL" id="CACRSY010000016">
    <property type="protein sequence ID" value="VYT28977.1"/>
    <property type="molecule type" value="Genomic_DNA"/>
</dbReference>
<name>A0A6N2VH57_BLAHA</name>
<feature type="region of interest" description="Disordered" evidence="1">
    <location>
        <begin position="459"/>
        <end position="495"/>
    </location>
</feature>
<organism evidence="3">
    <name type="scientific">Blautia hansenii</name>
    <name type="common">Ruminococcus hansenii</name>
    <dbReference type="NCBI Taxonomy" id="1322"/>
    <lineage>
        <taxon>Bacteria</taxon>
        <taxon>Bacillati</taxon>
        <taxon>Bacillota</taxon>
        <taxon>Clostridia</taxon>
        <taxon>Lachnospirales</taxon>
        <taxon>Lachnospiraceae</taxon>
        <taxon>Blautia</taxon>
    </lineage>
</organism>
<dbReference type="PROSITE" id="PS51257">
    <property type="entry name" value="PROKAR_LIPOPROTEIN"/>
    <property type="match status" value="1"/>
</dbReference>
<gene>
    <name evidence="3" type="ORF">BHLFYP23_01059</name>
</gene>
<feature type="compositionally biased region" description="Low complexity" evidence="1">
    <location>
        <begin position="472"/>
        <end position="487"/>
    </location>
</feature>
<feature type="chain" id="PRO_5039599244" description="Carbohydrate-binding domain-containing protein" evidence="2">
    <location>
        <begin position="23"/>
        <end position="495"/>
    </location>
</feature>
<reference evidence="3" key="1">
    <citation type="submission" date="2019-11" db="EMBL/GenBank/DDBJ databases">
        <authorList>
            <person name="Feng L."/>
        </authorList>
    </citation>
    <scope>NUCLEOTIDE SEQUENCE</scope>
    <source>
        <strain evidence="3">BhanseniiLFYP23</strain>
    </source>
</reference>
<evidence type="ECO:0008006" key="4">
    <source>
        <dbReference type="Google" id="ProtNLM"/>
    </source>
</evidence>